<evidence type="ECO:0000313" key="2">
    <source>
        <dbReference type="Proteomes" id="UP000238157"/>
    </source>
</evidence>
<name>A0A2T0WWM2_9BACT</name>
<dbReference type="EMBL" id="PVTR01000001">
    <property type="protein sequence ID" value="PRY90974.1"/>
    <property type="molecule type" value="Genomic_DNA"/>
</dbReference>
<accession>A0A2T0WWM2</accession>
<evidence type="ECO:0000313" key="1">
    <source>
        <dbReference type="EMBL" id="PRY90974.1"/>
    </source>
</evidence>
<dbReference type="InterPro" id="IPR032577">
    <property type="entry name" value="DUF4920"/>
</dbReference>
<gene>
    <name evidence="1" type="ORF">CLW00_101650</name>
</gene>
<organism evidence="1 2">
    <name type="scientific">Mongoliibacter ruber</name>
    <dbReference type="NCBI Taxonomy" id="1750599"/>
    <lineage>
        <taxon>Bacteria</taxon>
        <taxon>Pseudomonadati</taxon>
        <taxon>Bacteroidota</taxon>
        <taxon>Cytophagia</taxon>
        <taxon>Cytophagales</taxon>
        <taxon>Cyclobacteriaceae</taxon>
        <taxon>Mongoliibacter</taxon>
    </lineage>
</organism>
<dbReference type="AlphaFoldDB" id="A0A2T0WWM2"/>
<reference evidence="1 2" key="1">
    <citation type="submission" date="2018-03" db="EMBL/GenBank/DDBJ databases">
        <title>Genomic Encyclopedia of Archaeal and Bacterial Type Strains, Phase II (KMG-II): from individual species to whole genera.</title>
        <authorList>
            <person name="Goeker M."/>
        </authorList>
    </citation>
    <scope>NUCLEOTIDE SEQUENCE [LARGE SCALE GENOMIC DNA]</scope>
    <source>
        <strain evidence="1 2">DSM 27929</strain>
    </source>
</reference>
<protein>
    <submittedName>
        <fullName evidence="1">Uncharacterized protein DUF4920</fullName>
    </submittedName>
</protein>
<proteinExistence type="predicted"/>
<sequence>MRNSRQYSRTNLSSHFVHLLIIRQTVFSFEEKKIMKNSFLILLTLSFGFLACESNKTSDTETAHEEIITDTPVGVFGAVINESEITPLTTLINELEEKEEFHGKVMGEIREVCAHKGCWMTLDLPNGETMRVTFKDYGFFVPKNSQGYPVIIEGIASKKITDVETLRHYAEDAGKSKEEIESITASKKEYAFEAVGVIIKEDA</sequence>
<comment type="caution">
    <text evidence="1">The sequence shown here is derived from an EMBL/GenBank/DDBJ whole genome shotgun (WGS) entry which is preliminary data.</text>
</comment>
<dbReference type="Pfam" id="PF16267">
    <property type="entry name" value="DUF4920"/>
    <property type="match status" value="1"/>
</dbReference>
<keyword evidence="2" id="KW-1185">Reference proteome</keyword>
<dbReference type="Proteomes" id="UP000238157">
    <property type="component" value="Unassembled WGS sequence"/>
</dbReference>